<dbReference type="GO" id="GO:0042910">
    <property type="term" value="F:xenobiotic transmembrane transporter activity"/>
    <property type="evidence" value="ECO:0007669"/>
    <property type="project" value="InterPro"/>
</dbReference>
<feature type="transmembrane region" description="Helical" evidence="6">
    <location>
        <begin position="371"/>
        <end position="393"/>
    </location>
</feature>
<dbReference type="Pfam" id="PF01554">
    <property type="entry name" value="MatE"/>
    <property type="match status" value="2"/>
</dbReference>
<keyword evidence="4 6" id="KW-1133">Transmembrane helix</keyword>
<feature type="transmembrane region" description="Helical" evidence="6">
    <location>
        <begin position="179"/>
        <end position="197"/>
    </location>
</feature>
<evidence type="ECO:0000313" key="8">
    <source>
        <dbReference type="WBParaSite" id="TREG1_99120.1"/>
    </source>
</evidence>
<dbReference type="InterPro" id="IPR045069">
    <property type="entry name" value="MATE_euk"/>
</dbReference>
<reference evidence="8 9" key="2">
    <citation type="submission" date="2023-11" db="UniProtKB">
        <authorList>
            <consortium name="WormBaseParasite"/>
        </authorList>
    </citation>
    <scope>IDENTIFICATION</scope>
</reference>
<feature type="transmembrane region" description="Helical" evidence="6">
    <location>
        <begin position="240"/>
        <end position="265"/>
    </location>
</feature>
<dbReference type="GO" id="GO:0016020">
    <property type="term" value="C:membrane"/>
    <property type="evidence" value="ECO:0007669"/>
    <property type="project" value="UniProtKB-SubCell"/>
</dbReference>
<dbReference type="InterPro" id="IPR002528">
    <property type="entry name" value="MATE_fam"/>
</dbReference>
<dbReference type="WBParaSite" id="TREG1_99120.2">
    <property type="protein sequence ID" value="TREG1_99120.2"/>
    <property type="gene ID" value="TREG1_99120"/>
</dbReference>
<name>A0AA85KI81_TRIRE</name>
<protein>
    <recommendedName>
        <fullName evidence="6">Multidrug and toxin extrusion protein</fullName>
    </recommendedName>
</protein>
<feature type="transmembrane region" description="Helical" evidence="6">
    <location>
        <begin position="285"/>
        <end position="307"/>
    </location>
</feature>
<sequence length="612" mass="68415">MPKLIVRENMRKLQLGATFNNDRAAELKRLFVIAMPTMITQLLRFINPSISVMVCGHLSREELDAASLANCIINVLGLSIDTGFSTACDTLFSQAYGSRYRKLVGTFLQRALCVVCIIYLILVCIHLNIEAVLLLLGQEPIISSLTSEYIAFFLPGLGFDFLFLTLARYLQTQSILMPMVYASFTGTAINIAFQYYFVFRMNYGLRASALCLTFSFGCMFLCELGYIITSKVYKSTWDGFNLVSALSNWSVFIQLGVPGIFMVALEEWCFEIMTLIAGTISDVTLGAQAIVFQIQSFIYVIPLGLFTAVNIRVGQKLGAFDPMGARNVYITALTIVPVVAFCTALPVTLLRDYIPYIFTSDENVCLLASKLLPMLLIFQLCEGFAGISEAVLLACGRQSLGAVTIFFGYYCIGMPIALVLTYKTSLAIFGAWIGLAVGFALTTLTYTICALKTDWFEQARKVRKNLKDNQTTCSTSLSADVSQYSPSSTENSFDIPIYHQVSSDFVSSEHLLEYSTTSSPTILLNENLANWKHLTLKFCFFLLVIILLFISLYLRLFSKSPSLWYTHCLQQINSVNISTFCYNMMPWNTYKSRSIDQLDLNAFVYFNNSLGV</sequence>
<evidence type="ECO:0000256" key="1">
    <source>
        <dbReference type="ARBA" id="ARBA00004141"/>
    </source>
</evidence>
<feature type="transmembrane region" description="Helical" evidence="6">
    <location>
        <begin position="400"/>
        <end position="420"/>
    </location>
</feature>
<dbReference type="GO" id="GO:0015297">
    <property type="term" value="F:antiporter activity"/>
    <property type="evidence" value="ECO:0007669"/>
    <property type="project" value="InterPro"/>
</dbReference>
<evidence type="ECO:0000256" key="2">
    <source>
        <dbReference type="ARBA" id="ARBA00010199"/>
    </source>
</evidence>
<feature type="transmembrane region" description="Helical" evidence="6">
    <location>
        <begin position="107"/>
        <end position="129"/>
    </location>
</feature>
<evidence type="ECO:0000256" key="5">
    <source>
        <dbReference type="ARBA" id="ARBA00023136"/>
    </source>
</evidence>
<dbReference type="CDD" id="cd13132">
    <property type="entry name" value="MATE_eukaryotic"/>
    <property type="match status" value="1"/>
</dbReference>
<dbReference type="Proteomes" id="UP000050795">
    <property type="component" value="Unassembled WGS sequence"/>
</dbReference>
<feature type="transmembrane region" description="Helical" evidence="6">
    <location>
        <begin position="328"/>
        <end position="351"/>
    </location>
</feature>
<feature type="transmembrane region" description="Helical" evidence="6">
    <location>
        <begin position="203"/>
        <end position="228"/>
    </location>
</feature>
<comment type="similarity">
    <text evidence="2 6">Belongs to the multi antimicrobial extrusion (MATE) (TC 2.A.66.1) family.</text>
</comment>
<dbReference type="AlphaFoldDB" id="A0AA85KI81"/>
<evidence type="ECO:0000313" key="7">
    <source>
        <dbReference type="Proteomes" id="UP000050795"/>
    </source>
</evidence>
<dbReference type="PANTHER" id="PTHR11206">
    <property type="entry name" value="MULTIDRUG RESISTANCE PROTEIN"/>
    <property type="match status" value="1"/>
</dbReference>
<feature type="transmembrane region" description="Helical" evidence="6">
    <location>
        <begin position="534"/>
        <end position="554"/>
    </location>
</feature>
<keyword evidence="5 6" id="KW-0472">Membrane</keyword>
<keyword evidence="3 6" id="KW-0812">Transmembrane</keyword>
<comment type="subcellular location">
    <subcellularLocation>
        <location evidence="1">Membrane</location>
        <topology evidence="1">Multi-pass membrane protein</topology>
    </subcellularLocation>
</comment>
<proteinExistence type="inferred from homology"/>
<evidence type="ECO:0000313" key="9">
    <source>
        <dbReference type="WBParaSite" id="TREG1_99120.2"/>
    </source>
</evidence>
<accession>A0AA85KI81</accession>
<feature type="transmembrane region" description="Helical" evidence="6">
    <location>
        <begin position="426"/>
        <end position="451"/>
    </location>
</feature>
<keyword evidence="7" id="KW-1185">Reference proteome</keyword>
<evidence type="ECO:0000256" key="6">
    <source>
        <dbReference type="RuleBase" id="RU004914"/>
    </source>
</evidence>
<dbReference type="WBParaSite" id="TREG1_99120.1">
    <property type="protein sequence ID" value="TREG1_99120.1"/>
    <property type="gene ID" value="TREG1_99120"/>
</dbReference>
<dbReference type="GO" id="GO:1990961">
    <property type="term" value="P:xenobiotic detoxification by transmembrane export across the plasma membrane"/>
    <property type="evidence" value="ECO:0007669"/>
    <property type="project" value="InterPro"/>
</dbReference>
<evidence type="ECO:0000256" key="3">
    <source>
        <dbReference type="ARBA" id="ARBA00022692"/>
    </source>
</evidence>
<reference evidence="7" key="1">
    <citation type="submission" date="2022-06" db="EMBL/GenBank/DDBJ databases">
        <authorList>
            <person name="Berger JAMES D."/>
            <person name="Berger JAMES D."/>
        </authorList>
    </citation>
    <scope>NUCLEOTIDE SEQUENCE [LARGE SCALE GENOMIC DNA]</scope>
</reference>
<evidence type="ECO:0000256" key="4">
    <source>
        <dbReference type="ARBA" id="ARBA00022989"/>
    </source>
</evidence>
<feature type="transmembrane region" description="Helical" evidence="6">
    <location>
        <begin position="149"/>
        <end position="167"/>
    </location>
</feature>
<dbReference type="NCBIfam" id="TIGR00797">
    <property type="entry name" value="matE"/>
    <property type="match status" value="1"/>
</dbReference>
<organism evidence="7 9">
    <name type="scientific">Trichobilharzia regenti</name>
    <name type="common">Nasal bird schistosome</name>
    <dbReference type="NCBI Taxonomy" id="157069"/>
    <lineage>
        <taxon>Eukaryota</taxon>
        <taxon>Metazoa</taxon>
        <taxon>Spiralia</taxon>
        <taxon>Lophotrochozoa</taxon>
        <taxon>Platyhelminthes</taxon>
        <taxon>Trematoda</taxon>
        <taxon>Digenea</taxon>
        <taxon>Strigeidida</taxon>
        <taxon>Schistosomatoidea</taxon>
        <taxon>Schistosomatidae</taxon>
        <taxon>Trichobilharzia</taxon>
    </lineage>
</organism>